<sequence>MHSRPSSPMGPVSNRQAPPPPKPKPAQRGTNQWLDSLDDIKVSQPEQPPQQRPKAPPSPGIRDTRNKPVWPSPYGQQGGHSGYRQERGPAHYREQGNYREHPYYREPSHYREMGNRGPSGYRDNFQRGPGGYRHPMGGYPASGGYRQDRGPAMPGPRQRPPMEGGFGRGPRPNNRFSRPVPPRQGAPRQGMKAKGPRPNSQPKVQKEKTPPPQPFIPTPEQIARVEARYLELANPAEFDGIRTQISRETGVPKKAVKKIIKDLRERQQIPSWWEVQTYKGSAEELERIKDKYLPLLPVPPVGVHKLIAQQLSLKPGVVYQAIKAIRLEMNLPQYNDPSLHTEFDPKQYALEQQQALRQQASQQEESEEKQGVNSATAQSTEA</sequence>
<accession>A0A455SQT3</accession>
<feature type="compositionally biased region" description="Low complexity" evidence="1">
    <location>
        <begin position="352"/>
        <end position="363"/>
    </location>
</feature>
<feature type="compositionally biased region" description="Pro residues" evidence="1">
    <location>
        <begin position="46"/>
        <end position="59"/>
    </location>
</feature>
<name>A0A455SQT3_9CHLR</name>
<feature type="compositionally biased region" description="Polar residues" evidence="1">
    <location>
        <begin position="371"/>
        <end position="382"/>
    </location>
</feature>
<proteinExistence type="predicted"/>
<evidence type="ECO:0000313" key="2">
    <source>
        <dbReference type="EMBL" id="BBH90777.1"/>
    </source>
</evidence>
<evidence type="ECO:0000256" key="1">
    <source>
        <dbReference type="SAM" id="MobiDB-lite"/>
    </source>
</evidence>
<protein>
    <submittedName>
        <fullName evidence="2">Uncharacterized protein</fullName>
    </submittedName>
</protein>
<reference evidence="2" key="1">
    <citation type="submission" date="2018-12" db="EMBL/GenBank/DDBJ databases">
        <title>Novel natural products biosynthetic potential of the class Ktedonobacteria.</title>
        <authorList>
            <person name="Zheng Y."/>
            <person name="Saitou A."/>
            <person name="Wang C.M."/>
            <person name="Toyoda A."/>
            <person name="Minakuchi Y."/>
            <person name="Sekiguchi Y."/>
            <person name="Ueda K."/>
            <person name="Takano H."/>
            <person name="Sakai Y."/>
            <person name="Yokota A."/>
            <person name="Yabe S."/>
        </authorList>
    </citation>
    <scope>NUCLEOTIDE SEQUENCE</scope>
    <source>
        <strain evidence="2">COM3</strain>
    </source>
</reference>
<gene>
    <name evidence="2" type="ORF">KTC_55280</name>
</gene>
<dbReference type="EMBL" id="AP019376">
    <property type="protein sequence ID" value="BBH90777.1"/>
    <property type="molecule type" value="Genomic_DNA"/>
</dbReference>
<feature type="region of interest" description="Disordered" evidence="1">
    <location>
        <begin position="352"/>
        <end position="382"/>
    </location>
</feature>
<feature type="region of interest" description="Disordered" evidence="1">
    <location>
        <begin position="1"/>
        <end position="218"/>
    </location>
</feature>
<feature type="compositionally biased region" description="Basic and acidic residues" evidence="1">
    <location>
        <begin position="83"/>
        <end position="114"/>
    </location>
</feature>
<dbReference type="AlphaFoldDB" id="A0A455SQT3"/>
<organism evidence="2">
    <name type="scientific">Thermosporothrix sp. COM3</name>
    <dbReference type="NCBI Taxonomy" id="2490863"/>
    <lineage>
        <taxon>Bacteria</taxon>
        <taxon>Bacillati</taxon>
        <taxon>Chloroflexota</taxon>
        <taxon>Ktedonobacteria</taxon>
        <taxon>Ktedonobacterales</taxon>
        <taxon>Thermosporotrichaceae</taxon>
        <taxon>Thermosporothrix</taxon>
    </lineage>
</organism>